<feature type="non-terminal residue" evidence="1">
    <location>
        <position position="1"/>
    </location>
</feature>
<protein>
    <submittedName>
        <fullName evidence="1">Uncharacterized protein</fullName>
    </submittedName>
</protein>
<accession>A0A146K321</accession>
<name>A0A146K321_9EUKA</name>
<gene>
    <name evidence="1" type="ORF">TPC1_30210</name>
</gene>
<organism evidence="1">
    <name type="scientific">Trepomonas sp. PC1</name>
    <dbReference type="NCBI Taxonomy" id="1076344"/>
    <lineage>
        <taxon>Eukaryota</taxon>
        <taxon>Metamonada</taxon>
        <taxon>Diplomonadida</taxon>
        <taxon>Hexamitidae</taxon>
        <taxon>Hexamitinae</taxon>
        <taxon>Trepomonas</taxon>
    </lineage>
</organism>
<dbReference type="AlphaFoldDB" id="A0A146K321"/>
<dbReference type="EMBL" id="GDID01006311">
    <property type="protein sequence ID" value="JAP90295.1"/>
    <property type="molecule type" value="Transcribed_RNA"/>
</dbReference>
<reference evidence="1" key="1">
    <citation type="submission" date="2015-07" db="EMBL/GenBank/DDBJ databases">
        <title>Adaptation to a free-living lifestyle via gene acquisitions in the diplomonad Trepomonas sp. PC1.</title>
        <authorList>
            <person name="Xu F."/>
            <person name="Jerlstrom-Hultqvist J."/>
            <person name="Kolisko M."/>
            <person name="Simpson A.G.B."/>
            <person name="Roger A.J."/>
            <person name="Svard S.G."/>
            <person name="Andersson J.O."/>
        </authorList>
    </citation>
    <scope>NUCLEOTIDE SEQUENCE</scope>
    <source>
        <strain evidence="1">PC1</strain>
    </source>
</reference>
<evidence type="ECO:0000313" key="1">
    <source>
        <dbReference type="EMBL" id="JAP90295.1"/>
    </source>
</evidence>
<sequence length="825" mass="97362">AKAVLNLAPEISQWIFNFSQFELESISQQFELGCRLKDDENVVKAVQKLVNQLQICYNTKKHLLKSETEEKAGQEFSQMFFGELDPKCPSADILNMLKDKFEQDEQKQVGDNYQLNLEVVGLIPSNNIVENFGEDETVVQQGVLFVNFDQDGQQLETVIGNAVPFSGVMLKTHAIKSYEMNEDCTYKLEMPQEYMGNFSEIAHKNIMITKDQIQLVASDKTLYFEEDIALRKVLNEHKEKNLCLLQKWDNFFIDNTILTIQYVITFCGVKKILYQVNMLLIQMHQKQFQGRKLSFDFVDQQLRLSLNKALNKIIESFKSNPTFASYYNKIEILYKYEKCDDPSKEFDLKSQKMLEFGFKPISQLSLIKDFAQRFQVSQTNQKLPLKVKHLNTTGTGFVLVQKEIPFEFIQRYAWRTASHGRLQQKPVSLVFMDEMDFNGSLVKSIFNLQMNYNFLVDTYFNTPDGSLCYYSMSRQMKPDMHYVYFSELEEDQAQTRHIIKNFNNGRLCFNNLQVYNQKDEQAQLIQYYGFLQVHYNRMLFNSKILKLFKEQQQQVISPELSNQYLRMKELKFASQKSHFRLYNNSVPAKFDETLLQNYLNATPDAGQAVFEFMFYNTYFSEFKNLKLIFKHSESENAEKYYLENNEITDPDEQELLEKESEQKEVFLCLIEEMQSKIENLYKIISKKEKPKEEEKPKVISQILGKIELVEKRIQKLKIQFESDLALKMQKIEQKYQKQREIQSEKVQEESILNNLLIEQKFDFFSKQKVDNKQNKNKIQLPEKVDFGQLIRKHEERLKEIEDFVDEEAISRWLRAGLQKAVFGVK</sequence>
<feature type="non-terminal residue" evidence="1">
    <location>
        <position position="825"/>
    </location>
</feature>
<proteinExistence type="predicted"/>